<name>A0ABV6YLE3_UNCEI</name>
<keyword evidence="4" id="KW-1185">Reference proteome</keyword>
<dbReference type="InterPro" id="IPR052701">
    <property type="entry name" value="GAG_Ulvan_Degrading_Sulfatases"/>
</dbReference>
<evidence type="ECO:0000313" key="4">
    <source>
        <dbReference type="Proteomes" id="UP001593833"/>
    </source>
</evidence>
<dbReference type="PANTHER" id="PTHR43751:SF3">
    <property type="entry name" value="SULFATASE N-TERMINAL DOMAIN-CONTAINING PROTEIN"/>
    <property type="match status" value="1"/>
</dbReference>
<evidence type="ECO:0000259" key="2">
    <source>
        <dbReference type="Pfam" id="PF00884"/>
    </source>
</evidence>
<keyword evidence="1" id="KW-1133">Transmembrane helix</keyword>
<accession>A0ABV6YLE3</accession>
<keyword evidence="1" id="KW-0472">Membrane</keyword>
<dbReference type="SUPFAM" id="SSF53649">
    <property type="entry name" value="Alkaline phosphatase-like"/>
    <property type="match status" value="1"/>
</dbReference>
<sequence length="485" mass="54063">MKQQAQGKQARRRRRASFSQPMVILVLLVLTPIAGGSFLLGCQGDDGTETAPLAVMSLKPGTPVIFITIDTLREDHMGCSGYGRDTTPFLDRFADDGVYFSKCFSQCSWTLPSMLSLFSSLSPPVFGIRDGVEPVPRVEGQALTGQPEMNIEVFPDAHVTLPEVLRENGYTTVGISTNGHLIERQGFTQGFDIFNETDCMWGTAACALDLALEELEQVDTNHLFLWVHIFDPHFDQYGKPPIYTPPPGYESMFGQLSQAGAAERTLLDYDRKIRYTDDRLRDFFTALEDRGILDQFLVVIAADHGEEFSEKGRWGHSKALTNTLIHVPLIFRLPGKQGAGRVVSDVVRNIDVMPTILDLLNLPSPPTAEGVCLRPAMGGDELQPLLVYSETQRNGRNMRCLIDPEADRKFVLDIGGETRELYALSSDNNEQRNLATAEAPKIVEMNKRLLSMIREMKRRAITETTQEGISEEERKRLESLGYIGG</sequence>
<reference evidence="3 4" key="1">
    <citation type="submission" date="2024-09" db="EMBL/GenBank/DDBJ databases">
        <authorList>
            <person name="D'Angelo T."/>
        </authorList>
    </citation>
    <scope>NUCLEOTIDE SEQUENCE [LARGE SCALE GENOMIC DNA]</scope>
    <source>
        <strain evidence="3">SAG AM-320-E07</strain>
    </source>
</reference>
<dbReference type="InterPro" id="IPR000917">
    <property type="entry name" value="Sulfatase_N"/>
</dbReference>
<dbReference type="PANTHER" id="PTHR43751">
    <property type="entry name" value="SULFATASE"/>
    <property type="match status" value="1"/>
</dbReference>
<evidence type="ECO:0000313" key="3">
    <source>
        <dbReference type="EMBL" id="MFC1573157.1"/>
    </source>
</evidence>
<dbReference type="InterPro" id="IPR017850">
    <property type="entry name" value="Alkaline_phosphatase_core_sf"/>
</dbReference>
<dbReference type="Proteomes" id="UP001593833">
    <property type="component" value="Unassembled WGS sequence"/>
</dbReference>
<dbReference type="Pfam" id="PF00884">
    <property type="entry name" value="Sulfatase"/>
    <property type="match status" value="1"/>
</dbReference>
<feature type="domain" description="Sulfatase N-terminal" evidence="2">
    <location>
        <begin position="64"/>
        <end position="361"/>
    </location>
</feature>
<dbReference type="Gene3D" id="3.40.720.10">
    <property type="entry name" value="Alkaline Phosphatase, subunit A"/>
    <property type="match status" value="1"/>
</dbReference>
<evidence type="ECO:0000256" key="1">
    <source>
        <dbReference type="SAM" id="Phobius"/>
    </source>
</evidence>
<keyword evidence="1" id="KW-0812">Transmembrane</keyword>
<organism evidence="3 4">
    <name type="scientific">Eiseniibacteriota bacterium</name>
    <dbReference type="NCBI Taxonomy" id="2212470"/>
    <lineage>
        <taxon>Bacteria</taxon>
        <taxon>Candidatus Eiseniibacteriota</taxon>
    </lineage>
</organism>
<gene>
    <name evidence="3" type="ORF">ACFL6M_06115</name>
</gene>
<feature type="transmembrane region" description="Helical" evidence="1">
    <location>
        <begin position="21"/>
        <end position="40"/>
    </location>
</feature>
<protein>
    <submittedName>
        <fullName evidence="3">Sulfatase</fullName>
    </submittedName>
</protein>
<dbReference type="CDD" id="cd16148">
    <property type="entry name" value="sulfatase_like"/>
    <property type="match status" value="1"/>
</dbReference>
<proteinExistence type="predicted"/>
<comment type="caution">
    <text evidence="3">The sequence shown here is derived from an EMBL/GenBank/DDBJ whole genome shotgun (WGS) entry which is preliminary data.</text>
</comment>
<dbReference type="EMBL" id="JBHPKH010000086">
    <property type="protein sequence ID" value="MFC1573157.1"/>
    <property type="molecule type" value="Genomic_DNA"/>
</dbReference>